<name>A0A4V2MUZ6_9APHY</name>
<reference evidence="3 4" key="1">
    <citation type="submission" date="2018-11" db="EMBL/GenBank/DDBJ databases">
        <title>Genome assembly of Steccherinum ochraceum LE-BIN_3174, the white-rot fungus of the Steccherinaceae family (The Residual Polyporoid clade, Polyporales, Basidiomycota).</title>
        <authorList>
            <person name="Fedorova T.V."/>
            <person name="Glazunova O.A."/>
            <person name="Landesman E.O."/>
            <person name="Moiseenko K.V."/>
            <person name="Psurtseva N.V."/>
            <person name="Savinova O.S."/>
            <person name="Shakhova N.V."/>
            <person name="Tyazhelova T.V."/>
            <person name="Vasina D.V."/>
        </authorList>
    </citation>
    <scope>NUCLEOTIDE SEQUENCE [LARGE SCALE GENOMIC DNA]</scope>
    <source>
        <strain evidence="3 4">LE-BIN_3174</strain>
    </source>
</reference>
<dbReference type="Proteomes" id="UP000292702">
    <property type="component" value="Unassembled WGS sequence"/>
</dbReference>
<evidence type="ECO:0000313" key="3">
    <source>
        <dbReference type="EMBL" id="TCD60467.1"/>
    </source>
</evidence>
<evidence type="ECO:0000256" key="1">
    <source>
        <dbReference type="SAM" id="MobiDB-lite"/>
    </source>
</evidence>
<dbReference type="EMBL" id="RWJN01000593">
    <property type="protein sequence ID" value="TCD60467.1"/>
    <property type="molecule type" value="Genomic_DNA"/>
</dbReference>
<organism evidence="3 4">
    <name type="scientific">Steccherinum ochraceum</name>
    <dbReference type="NCBI Taxonomy" id="92696"/>
    <lineage>
        <taxon>Eukaryota</taxon>
        <taxon>Fungi</taxon>
        <taxon>Dikarya</taxon>
        <taxon>Basidiomycota</taxon>
        <taxon>Agaricomycotina</taxon>
        <taxon>Agaricomycetes</taxon>
        <taxon>Polyporales</taxon>
        <taxon>Steccherinaceae</taxon>
        <taxon>Steccherinum</taxon>
    </lineage>
</organism>
<feature type="chain" id="PRO_5020277190" evidence="2">
    <location>
        <begin position="22"/>
        <end position="128"/>
    </location>
</feature>
<comment type="caution">
    <text evidence="3">The sequence shown here is derived from an EMBL/GenBank/DDBJ whole genome shotgun (WGS) entry which is preliminary data.</text>
</comment>
<feature type="signal peptide" evidence="2">
    <location>
        <begin position="1"/>
        <end position="21"/>
    </location>
</feature>
<protein>
    <submittedName>
        <fullName evidence="3">Uncharacterized protein</fullName>
    </submittedName>
</protein>
<accession>A0A4V2MUZ6</accession>
<keyword evidence="4" id="KW-1185">Reference proteome</keyword>
<proteinExistence type="predicted"/>
<evidence type="ECO:0000313" key="4">
    <source>
        <dbReference type="Proteomes" id="UP000292702"/>
    </source>
</evidence>
<evidence type="ECO:0000256" key="2">
    <source>
        <dbReference type="SAM" id="SignalP"/>
    </source>
</evidence>
<keyword evidence="2" id="KW-0732">Signal</keyword>
<feature type="region of interest" description="Disordered" evidence="1">
    <location>
        <begin position="67"/>
        <end position="95"/>
    </location>
</feature>
<gene>
    <name evidence="3" type="ORF">EIP91_010043</name>
</gene>
<dbReference type="AlphaFoldDB" id="A0A4V2MUZ6"/>
<sequence>MYARNILLALFAVAGATSVMAQDYDGNIVARDAQGYPLEVVARDNLITRDELRELIARELNSALEARQSIQSSSTTDTDGKTTTHKTTTDANGNVTTQDSAAVSLSALKTLPVLAASLTFLTGAVVFL</sequence>